<dbReference type="Pfam" id="PF13302">
    <property type="entry name" value="Acetyltransf_3"/>
    <property type="match status" value="1"/>
</dbReference>
<dbReference type="SUPFAM" id="SSF55729">
    <property type="entry name" value="Acyl-CoA N-acyltransferases (Nat)"/>
    <property type="match status" value="1"/>
</dbReference>
<reference evidence="2" key="1">
    <citation type="journal article" date="2015" name="Nature">
        <title>Complex archaea that bridge the gap between prokaryotes and eukaryotes.</title>
        <authorList>
            <person name="Spang A."/>
            <person name="Saw J.H."/>
            <person name="Jorgensen S.L."/>
            <person name="Zaremba-Niedzwiedzka K."/>
            <person name="Martijn J."/>
            <person name="Lind A.E."/>
            <person name="van Eijk R."/>
            <person name="Schleper C."/>
            <person name="Guy L."/>
            <person name="Ettema T.J."/>
        </authorList>
    </citation>
    <scope>NUCLEOTIDE SEQUENCE</scope>
</reference>
<feature type="domain" description="N-acetyltransferase" evidence="1">
    <location>
        <begin position="13"/>
        <end position="167"/>
    </location>
</feature>
<dbReference type="PANTHER" id="PTHR43415:SF3">
    <property type="entry name" value="GNAT-FAMILY ACETYLTRANSFERASE"/>
    <property type="match status" value="1"/>
</dbReference>
<dbReference type="GO" id="GO:0016747">
    <property type="term" value="F:acyltransferase activity, transferring groups other than amino-acyl groups"/>
    <property type="evidence" value="ECO:0007669"/>
    <property type="project" value="InterPro"/>
</dbReference>
<organism evidence="2">
    <name type="scientific">marine sediment metagenome</name>
    <dbReference type="NCBI Taxonomy" id="412755"/>
    <lineage>
        <taxon>unclassified sequences</taxon>
        <taxon>metagenomes</taxon>
        <taxon>ecological metagenomes</taxon>
    </lineage>
</organism>
<name>A0A0F9QEN3_9ZZZZ</name>
<dbReference type="InterPro" id="IPR016181">
    <property type="entry name" value="Acyl_CoA_acyltransferase"/>
</dbReference>
<evidence type="ECO:0000259" key="1">
    <source>
        <dbReference type="PROSITE" id="PS51186"/>
    </source>
</evidence>
<dbReference type="PANTHER" id="PTHR43415">
    <property type="entry name" value="SPERMIDINE N(1)-ACETYLTRANSFERASE"/>
    <property type="match status" value="1"/>
</dbReference>
<accession>A0A0F9QEN3</accession>
<dbReference type="PROSITE" id="PS51186">
    <property type="entry name" value="GNAT"/>
    <property type="match status" value="1"/>
</dbReference>
<protein>
    <recommendedName>
        <fullName evidence="1">N-acetyltransferase domain-containing protein</fullName>
    </recommendedName>
</protein>
<dbReference type="InterPro" id="IPR000182">
    <property type="entry name" value="GNAT_dom"/>
</dbReference>
<dbReference type="Gene3D" id="3.40.630.30">
    <property type="match status" value="1"/>
</dbReference>
<sequence>MLNKQVLLEGQRIYLRILTVNDASEKYCSWINDSDVNKFLESKKITIEELQEYIENKYNNLNCIFLGIFLKNNNVHIGNVKLEPIDFKEKKATLGILIGEKNCWGKGYATEALKMLISYSFNKINLKEIDLGVKKKNVGALKSYNKAGFEIYEETEEVYKMKIVRSR</sequence>
<comment type="caution">
    <text evidence="2">The sequence shown here is derived from an EMBL/GenBank/DDBJ whole genome shotgun (WGS) entry which is preliminary data.</text>
</comment>
<gene>
    <name evidence="2" type="ORF">LCGC14_0712380</name>
</gene>
<dbReference type="AlphaFoldDB" id="A0A0F9QEN3"/>
<evidence type="ECO:0000313" key="2">
    <source>
        <dbReference type="EMBL" id="KKN42515.1"/>
    </source>
</evidence>
<dbReference type="EMBL" id="LAZR01001575">
    <property type="protein sequence ID" value="KKN42515.1"/>
    <property type="molecule type" value="Genomic_DNA"/>
</dbReference>
<proteinExistence type="predicted"/>